<dbReference type="InterPro" id="IPR007704">
    <property type="entry name" value="PIG-M"/>
</dbReference>
<evidence type="ECO:0000256" key="3">
    <source>
        <dbReference type="ARBA" id="ARBA00011071"/>
    </source>
</evidence>
<comment type="caution">
    <text evidence="14">The sequence shown here is derived from an EMBL/GenBank/DDBJ whole genome shotgun (WGS) entry which is preliminary data.</text>
</comment>
<protein>
    <recommendedName>
        <fullName evidence="12 13">GPI alpha-1,4-mannosyltransferase I, catalytic subunit</fullName>
        <ecNumber evidence="13">2.4.1.-</ecNumber>
    </recommendedName>
    <alternativeName>
        <fullName evidence="13">GPI mannosyltransferase I</fullName>
    </alternativeName>
</protein>
<dbReference type="OrthoDB" id="1741594at2759"/>
<accession>A0A448WMD7</accession>
<evidence type="ECO:0000256" key="11">
    <source>
        <dbReference type="ARBA" id="ARBA00093408"/>
    </source>
</evidence>
<dbReference type="GO" id="GO:0051751">
    <property type="term" value="F:alpha-1,4-mannosyltransferase activity"/>
    <property type="evidence" value="ECO:0007669"/>
    <property type="project" value="InterPro"/>
</dbReference>
<comment type="subcellular location">
    <subcellularLocation>
        <location evidence="1 13">Endoplasmic reticulum membrane</location>
        <topology evidence="1 13">Multi-pass membrane protein</topology>
    </subcellularLocation>
</comment>
<dbReference type="UniPathway" id="UPA00196"/>
<organism evidence="14 15">
    <name type="scientific">Protopolystoma xenopodis</name>
    <dbReference type="NCBI Taxonomy" id="117903"/>
    <lineage>
        <taxon>Eukaryota</taxon>
        <taxon>Metazoa</taxon>
        <taxon>Spiralia</taxon>
        <taxon>Lophotrochozoa</taxon>
        <taxon>Platyhelminthes</taxon>
        <taxon>Monogenea</taxon>
        <taxon>Polyopisthocotylea</taxon>
        <taxon>Polystomatidea</taxon>
        <taxon>Polystomatidae</taxon>
        <taxon>Protopolystoma</taxon>
    </lineage>
</organism>
<dbReference type="GO" id="GO:1990529">
    <property type="term" value="C:glycosylphosphatidylinositol-mannosyltransferase I complex"/>
    <property type="evidence" value="ECO:0007669"/>
    <property type="project" value="TreeGrafter"/>
</dbReference>
<dbReference type="Proteomes" id="UP000784294">
    <property type="component" value="Unassembled WGS sequence"/>
</dbReference>
<comment type="caution">
    <text evidence="13">Lacks conserved residue(s) required for the propagation of feature annotation.</text>
</comment>
<evidence type="ECO:0000256" key="7">
    <source>
        <dbReference type="ARBA" id="ARBA00022692"/>
    </source>
</evidence>
<comment type="function">
    <text evidence="11 13">Catalytic subunit of the glycosylphosphatidylinositol-mannosyltransferase I complex which catalyzes the transfer of the first mannose, via an alpha-1,4 bond from a dolichol-phosphate-mannose (Dol-P-Man) to the glucosaminyl acyl phosphatidylinositol (GlcN-(acyl)PI) intermediate to generate alpha-D-Man-(1-&gt;4)-alpha-D-GlcN-(1-&gt;6)-(1-radyl,2-acyl-sn-glycero-3-phospho)-2-acyl-inositol and participates in the sixth step of the glycosylphosphatidylinositol-anchor biosynthesis.</text>
</comment>
<dbReference type="GO" id="GO:0005789">
    <property type="term" value="C:endoplasmic reticulum membrane"/>
    <property type="evidence" value="ECO:0007669"/>
    <property type="project" value="UniProtKB-SubCell"/>
</dbReference>
<keyword evidence="9 13" id="KW-1133">Transmembrane helix</keyword>
<keyword evidence="6 13" id="KW-0808">Transferase</keyword>
<comment type="similarity">
    <text evidence="3 13">Belongs to the PIGM family.</text>
</comment>
<evidence type="ECO:0000256" key="10">
    <source>
        <dbReference type="ARBA" id="ARBA00023136"/>
    </source>
</evidence>
<dbReference type="EC" id="2.4.1.-" evidence="13"/>
<evidence type="ECO:0000256" key="12">
    <source>
        <dbReference type="ARBA" id="ARBA00093608"/>
    </source>
</evidence>
<keyword evidence="7 13" id="KW-0812">Transmembrane</keyword>
<dbReference type="Pfam" id="PF05007">
    <property type="entry name" value="Mannosyl_trans"/>
    <property type="match status" value="2"/>
</dbReference>
<reference evidence="14" key="1">
    <citation type="submission" date="2018-11" db="EMBL/GenBank/DDBJ databases">
        <authorList>
            <consortium name="Pathogen Informatics"/>
        </authorList>
    </citation>
    <scope>NUCLEOTIDE SEQUENCE</scope>
</reference>
<dbReference type="GO" id="GO:0004376">
    <property type="term" value="F:GPI mannosyltransferase activity"/>
    <property type="evidence" value="ECO:0007669"/>
    <property type="project" value="InterPro"/>
</dbReference>
<gene>
    <name evidence="14" type="ORF">PXEA_LOCUS8865</name>
</gene>
<evidence type="ECO:0000256" key="9">
    <source>
        <dbReference type="ARBA" id="ARBA00022989"/>
    </source>
</evidence>
<proteinExistence type="inferred from homology"/>
<evidence type="ECO:0000256" key="4">
    <source>
        <dbReference type="ARBA" id="ARBA00022502"/>
    </source>
</evidence>
<keyword evidence="5 13" id="KW-0328">Glycosyltransferase</keyword>
<feature type="transmembrane region" description="Helical" evidence="13">
    <location>
        <begin position="188"/>
        <end position="209"/>
    </location>
</feature>
<sequence length="330" mass="36767">MEFRRKRGDTRTGHALQPVQLDSKLSVSTINCQILPAPSSKGHEDQSYLAIWLIGLFWLFNPFTAVISVRGNAEAVLGALLLSSLLLLLKDRLIVAGLLFGAAIHLKLYPIILTPLVYFWIHFSSATTIASCPSPPTEIETSGASGKVIHSSQLPPDPYVLLTPKTAHLLLEPRGNAYSYFLPSRRHFLFGLPALISLLGLICLASFLVPNDSFASGSTYNFSFISINFNWGYLRQAIAYHLFRVDIRHNFAPHFYPFYLILGRQQTAPVDTESPYHWCGNLFRVATLLPGLLLPLALGYRLRSRFSLACFVVIHLFVTFNKVSNSSDAD</sequence>
<keyword evidence="15" id="KW-1185">Reference proteome</keyword>
<dbReference type="AlphaFoldDB" id="A0A448WMD7"/>
<dbReference type="EMBL" id="CAAALY010024571">
    <property type="protein sequence ID" value="VEL15425.1"/>
    <property type="molecule type" value="Genomic_DNA"/>
</dbReference>
<evidence type="ECO:0000256" key="2">
    <source>
        <dbReference type="ARBA" id="ARBA00004687"/>
    </source>
</evidence>
<evidence type="ECO:0000313" key="14">
    <source>
        <dbReference type="EMBL" id="VEL15425.1"/>
    </source>
</evidence>
<name>A0A448WMD7_9PLAT</name>
<evidence type="ECO:0000256" key="5">
    <source>
        <dbReference type="ARBA" id="ARBA00022676"/>
    </source>
</evidence>
<feature type="transmembrane region" description="Helical" evidence="13">
    <location>
        <begin position="282"/>
        <end position="299"/>
    </location>
</feature>
<comment type="pathway">
    <text evidence="2 13">Glycolipid biosynthesis; glycosylphosphatidylinositol-anchor biosynthesis.</text>
</comment>
<keyword evidence="4 13" id="KW-0337">GPI-anchor biosynthesis</keyword>
<keyword evidence="10 13" id="KW-0472">Membrane</keyword>
<evidence type="ECO:0000313" key="15">
    <source>
        <dbReference type="Proteomes" id="UP000784294"/>
    </source>
</evidence>
<evidence type="ECO:0000256" key="6">
    <source>
        <dbReference type="ARBA" id="ARBA00022679"/>
    </source>
</evidence>
<feature type="transmembrane region" description="Helical" evidence="13">
    <location>
        <begin position="49"/>
        <end position="73"/>
    </location>
</feature>
<evidence type="ECO:0000256" key="1">
    <source>
        <dbReference type="ARBA" id="ARBA00004477"/>
    </source>
</evidence>
<evidence type="ECO:0000256" key="13">
    <source>
        <dbReference type="RuleBase" id="RU365064"/>
    </source>
</evidence>
<dbReference type="GO" id="GO:0006506">
    <property type="term" value="P:GPI anchor biosynthetic process"/>
    <property type="evidence" value="ECO:0007669"/>
    <property type="project" value="UniProtKB-UniPathway"/>
</dbReference>
<evidence type="ECO:0000256" key="8">
    <source>
        <dbReference type="ARBA" id="ARBA00022824"/>
    </source>
</evidence>
<dbReference type="PANTHER" id="PTHR12886:SF0">
    <property type="entry name" value="GPI MANNOSYLTRANSFERASE 1"/>
    <property type="match status" value="1"/>
</dbReference>
<feature type="transmembrane region" description="Helical" evidence="13">
    <location>
        <begin position="93"/>
        <end position="121"/>
    </location>
</feature>
<dbReference type="PANTHER" id="PTHR12886">
    <property type="entry name" value="PIG-M MANNOSYLTRANSFERASE"/>
    <property type="match status" value="1"/>
</dbReference>
<keyword evidence="8 13" id="KW-0256">Endoplasmic reticulum</keyword>